<accession>A0A371Q3T7</accession>
<dbReference type="InterPro" id="IPR002925">
    <property type="entry name" value="Dienelactn_hydro"/>
</dbReference>
<protein>
    <submittedName>
        <fullName evidence="2">Dienelactone hydrolase</fullName>
    </submittedName>
</protein>
<evidence type="ECO:0000313" key="2">
    <source>
        <dbReference type="EMBL" id="REK89377.1"/>
    </source>
</evidence>
<sequence length="288" mass="30556">MADHDLTGFDRGTFTHDGITRRILRRGAGPAVIVMAEIPGITPRVLEFAERVAAIGCTAVLPVLFGTPGRDADPAHRGRLNSGLYTASSLWKVCVSREFTLLATGKSSPVVTWLRALAAHEHQRCGGPGVGAVGMCITGGFALAMAADERLVAPVLSQPSLPLALTKSRAGGIDISAEDLAAVRGRCERDGLRVMALRFRGDRLVPGDRFAFLRRELGDAFTAVELDDSAANPDAALPPHSVLTEHLIDEPGQPTRAALDEVLDLFRTRLLEQQRGTAAETPTTPGGA</sequence>
<evidence type="ECO:0000259" key="1">
    <source>
        <dbReference type="Pfam" id="PF01738"/>
    </source>
</evidence>
<gene>
    <name evidence="2" type="ORF">DY245_16595</name>
</gene>
<organism evidence="2 3">
    <name type="scientific">Streptomyces inhibens</name>
    <dbReference type="NCBI Taxonomy" id="2293571"/>
    <lineage>
        <taxon>Bacteria</taxon>
        <taxon>Bacillati</taxon>
        <taxon>Actinomycetota</taxon>
        <taxon>Actinomycetes</taxon>
        <taxon>Kitasatosporales</taxon>
        <taxon>Streptomycetaceae</taxon>
        <taxon>Streptomyces</taxon>
    </lineage>
</organism>
<keyword evidence="2" id="KW-0378">Hydrolase</keyword>
<dbReference type="SUPFAM" id="SSF53474">
    <property type="entry name" value="alpha/beta-Hydrolases"/>
    <property type="match status" value="1"/>
</dbReference>
<evidence type="ECO:0000313" key="3">
    <source>
        <dbReference type="Proteomes" id="UP000262477"/>
    </source>
</evidence>
<comment type="caution">
    <text evidence="2">The sequence shown here is derived from an EMBL/GenBank/DDBJ whole genome shotgun (WGS) entry which is preliminary data.</text>
</comment>
<keyword evidence="3" id="KW-1185">Reference proteome</keyword>
<name>A0A371Q3T7_STRIH</name>
<reference evidence="2 3" key="1">
    <citation type="submission" date="2018-08" db="EMBL/GenBank/DDBJ databases">
        <title>Streptomyces NEAU-D10 sp. nov., a novel Actinomycete isolated from soil.</title>
        <authorList>
            <person name="Jin L."/>
        </authorList>
    </citation>
    <scope>NUCLEOTIDE SEQUENCE [LARGE SCALE GENOMIC DNA]</scope>
    <source>
        <strain evidence="2 3">NEAU-D10</strain>
    </source>
</reference>
<dbReference type="AlphaFoldDB" id="A0A371Q3T7"/>
<feature type="domain" description="Dienelactone hydrolase" evidence="1">
    <location>
        <begin position="29"/>
        <end position="153"/>
    </location>
</feature>
<dbReference type="Gene3D" id="3.40.50.1820">
    <property type="entry name" value="alpha/beta hydrolase"/>
    <property type="match status" value="1"/>
</dbReference>
<dbReference type="RefSeq" id="WP_128508019.1">
    <property type="nucleotide sequence ID" value="NZ_QUAC01000127.1"/>
</dbReference>
<dbReference type="Proteomes" id="UP000262477">
    <property type="component" value="Unassembled WGS sequence"/>
</dbReference>
<dbReference type="GO" id="GO:0016787">
    <property type="term" value="F:hydrolase activity"/>
    <property type="evidence" value="ECO:0007669"/>
    <property type="project" value="UniProtKB-KW"/>
</dbReference>
<dbReference type="InterPro" id="IPR029058">
    <property type="entry name" value="AB_hydrolase_fold"/>
</dbReference>
<proteinExistence type="predicted"/>
<dbReference type="EMBL" id="QUAC01000127">
    <property type="protein sequence ID" value="REK89377.1"/>
    <property type="molecule type" value="Genomic_DNA"/>
</dbReference>
<dbReference type="Pfam" id="PF01738">
    <property type="entry name" value="DLH"/>
    <property type="match status" value="1"/>
</dbReference>
<dbReference type="OrthoDB" id="9782215at2"/>